<protein>
    <recommendedName>
        <fullName evidence="5">succinate dehydrogenase</fullName>
        <ecNumber evidence="5">1.3.5.1</ecNumber>
    </recommendedName>
</protein>
<dbReference type="GO" id="GO:0009055">
    <property type="term" value="F:electron transfer activity"/>
    <property type="evidence" value="ECO:0007669"/>
    <property type="project" value="InterPro"/>
</dbReference>
<keyword evidence="13" id="KW-0003">3Fe-4S</keyword>
<gene>
    <name evidence="16" type="ORF">ASZ90_016853</name>
</gene>
<evidence type="ECO:0000256" key="13">
    <source>
        <dbReference type="ARBA" id="ARBA00023291"/>
    </source>
</evidence>
<dbReference type="EC" id="1.3.5.1" evidence="5"/>
<evidence type="ECO:0000256" key="2">
    <source>
        <dbReference type="ARBA" id="ARBA00001966"/>
    </source>
</evidence>
<evidence type="ECO:0000256" key="11">
    <source>
        <dbReference type="ARBA" id="ARBA00023004"/>
    </source>
</evidence>
<dbReference type="InterPro" id="IPR006058">
    <property type="entry name" value="2Fe2S_fd_BS"/>
</dbReference>
<comment type="similarity">
    <text evidence="4">Belongs to the succinate dehydrogenase/fumarate reductase iron-sulfur protein family.</text>
</comment>
<dbReference type="GO" id="GO:0008177">
    <property type="term" value="F:succinate dehydrogenase (quinone) activity"/>
    <property type="evidence" value="ECO:0007669"/>
    <property type="project" value="UniProtKB-EC"/>
</dbReference>
<dbReference type="NCBIfam" id="TIGR00384">
    <property type="entry name" value="dhsB"/>
    <property type="match status" value="1"/>
</dbReference>
<keyword evidence="6" id="KW-0004">4Fe-4S</keyword>
<name>A0A0W8EB46_9ZZZZ</name>
<keyword evidence="7" id="KW-0816">Tricarboxylic acid cycle</keyword>
<evidence type="ECO:0000256" key="9">
    <source>
        <dbReference type="ARBA" id="ARBA00022723"/>
    </source>
</evidence>
<comment type="pathway">
    <text evidence="3">Carbohydrate metabolism; tricarboxylic acid cycle.</text>
</comment>
<evidence type="ECO:0000256" key="4">
    <source>
        <dbReference type="ARBA" id="ARBA00009433"/>
    </source>
</evidence>
<dbReference type="GO" id="GO:0006099">
    <property type="term" value="P:tricarboxylic acid cycle"/>
    <property type="evidence" value="ECO:0007669"/>
    <property type="project" value="UniProtKB-KW"/>
</dbReference>
<evidence type="ECO:0000256" key="12">
    <source>
        <dbReference type="ARBA" id="ARBA00023014"/>
    </source>
</evidence>
<evidence type="ECO:0000256" key="10">
    <source>
        <dbReference type="ARBA" id="ARBA00023002"/>
    </source>
</evidence>
<dbReference type="PROSITE" id="PS00197">
    <property type="entry name" value="2FE2S_FER_1"/>
    <property type="match status" value="1"/>
</dbReference>
<comment type="cofactor">
    <cofactor evidence="1">
        <name>[3Fe-4S] cluster</name>
        <dbReference type="ChEBI" id="CHEBI:21137"/>
    </cofactor>
</comment>
<dbReference type="InterPro" id="IPR025192">
    <property type="entry name" value="Succ_DH/fum_Rdtase_N"/>
</dbReference>
<keyword evidence="10" id="KW-0560">Oxidoreductase</keyword>
<dbReference type="InterPro" id="IPR036010">
    <property type="entry name" value="2Fe-2S_ferredoxin-like_sf"/>
</dbReference>
<sequence>MKLIVYRYHDGMAAPRYDTFELEPAPGMTVLGALFEVQERMDDSLAFRYSCRGAVCGTCAMLINKVPRLACRTQLAPLLKGDLRIALSPYDGAGETVPWNPGEEVLVEPLPNLPVIRDLIVDMRSFFRKYRFIDPVFRPSGPVPEKERLMEPAAVKELETYTTCILCAACFGACPIDGQNADYLGPAALAKLYRFHIDPRDDPGAGRLERADIPQGWWACEFKGNCRIVCPKGVPPNRAIGRARKELMRSKEKEEKP</sequence>
<dbReference type="InterPro" id="IPR009051">
    <property type="entry name" value="Helical_ferredxn"/>
</dbReference>
<dbReference type="InterPro" id="IPR017900">
    <property type="entry name" value="4Fe4S_Fe_S_CS"/>
</dbReference>
<evidence type="ECO:0000259" key="15">
    <source>
        <dbReference type="PROSITE" id="PS51085"/>
    </source>
</evidence>
<evidence type="ECO:0000256" key="8">
    <source>
        <dbReference type="ARBA" id="ARBA00022714"/>
    </source>
</evidence>
<dbReference type="PROSITE" id="PS51085">
    <property type="entry name" value="2FE2S_FER_2"/>
    <property type="match status" value="1"/>
</dbReference>
<dbReference type="AlphaFoldDB" id="A0A0W8EB46"/>
<keyword evidence="11" id="KW-0408">Iron</keyword>
<dbReference type="GO" id="GO:0051539">
    <property type="term" value="F:4 iron, 4 sulfur cluster binding"/>
    <property type="evidence" value="ECO:0007669"/>
    <property type="project" value="UniProtKB-KW"/>
</dbReference>
<keyword evidence="8" id="KW-0001">2Fe-2S</keyword>
<dbReference type="InterPro" id="IPR050573">
    <property type="entry name" value="SDH/FRD_Iron-Sulfur"/>
</dbReference>
<dbReference type="CDD" id="cd00207">
    <property type="entry name" value="fer2"/>
    <property type="match status" value="1"/>
</dbReference>
<dbReference type="SUPFAM" id="SSF46548">
    <property type="entry name" value="alpha-helical ferredoxin"/>
    <property type="match status" value="1"/>
</dbReference>
<dbReference type="Gene3D" id="1.10.1060.10">
    <property type="entry name" value="Alpha-helical ferredoxin"/>
    <property type="match status" value="1"/>
</dbReference>
<dbReference type="PANTHER" id="PTHR11921">
    <property type="entry name" value="SUCCINATE DEHYDROGENASE IRON-SULFUR PROTEIN"/>
    <property type="match status" value="1"/>
</dbReference>
<dbReference type="PROSITE" id="PS00198">
    <property type="entry name" value="4FE4S_FER_1"/>
    <property type="match status" value="1"/>
</dbReference>
<comment type="cofactor">
    <cofactor evidence="14">
        <name>[2Fe-2S] cluster</name>
        <dbReference type="ChEBI" id="CHEBI:190135"/>
    </cofactor>
</comment>
<dbReference type="PANTHER" id="PTHR11921:SF29">
    <property type="entry name" value="SUCCINATE DEHYDROGENASE [UBIQUINONE] IRON-SULFUR SUBUNIT, MITOCHONDRIAL"/>
    <property type="match status" value="1"/>
</dbReference>
<dbReference type="FunFam" id="1.10.1060.10:FF:000003">
    <property type="entry name" value="Succinate dehydrogenase iron-sulfur subunit"/>
    <property type="match status" value="1"/>
</dbReference>
<dbReference type="GO" id="GO:0022904">
    <property type="term" value="P:respiratory electron transport chain"/>
    <property type="evidence" value="ECO:0007669"/>
    <property type="project" value="TreeGrafter"/>
</dbReference>
<feature type="domain" description="2Fe-2S ferredoxin-type" evidence="15">
    <location>
        <begin position="2"/>
        <end position="91"/>
    </location>
</feature>
<evidence type="ECO:0000256" key="5">
    <source>
        <dbReference type="ARBA" id="ARBA00012792"/>
    </source>
</evidence>
<dbReference type="EMBL" id="LNQE01001778">
    <property type="protein sequence ID" value="KUG05708.1"/>
    <property type="molecule type" value="Genomic_DNA"/>
</dbReference>
<comment type="caution">
    <text evidence="16">The sequence shown here is derived from an EMBL/GenBank/DDBJ whole genome shotgun (WGS) entry which is preliminary data.</text>
</comment>
<organism evidence="16">
    <name type="scientific">hydrocarbon metagenome</name>
    <dbReference type="NCBI Taxonomy" id="938273"/>
    <lineage>
        <taxon>unclassified sequences</taxon>
        <taxon>metagenomes</taxon>
        <taxon>ecological metagenomes</taxon>
    </lineage>
</organism>
<dbReference type="Pfam" id="PF13183">
    <property type="entry name" value="Fer4_8"/>
    <property type="match status" value="1"/>
</dbReference>
<evidence type="ECO:0000313" key="16">
    <source>
        <dbReference type="EMBL" id="KUG05708.1"/>
    </source>
</evidence>
<comment type="cofactor">
    <cofactor evidence="2">
        <name>[4Fe-4S] cluster</name>
        <dbReference type="ChEBI" id="CHEBI:49883"/>
    </cofactor>
</comment>
<dbReference type="InterPro" id="IPR017896">
    <property type="entry name" value="4Fe4S_Fe-S-bd"/>
</dbReference>
<accession>A0A0W8EB46</accession>
<dbReference type="GO" id="GO:0046872">
    <property type="term" value="F:metal ion binding"/>
    <property type="evidence" value="ECO:0007669"/>
    <property type="project" value="UniProtKB-KW"/>
</dbReference>
<dbReference type="InterPro" id="IPR004489">
    <property type="entry name" value="Succ_DH/fum_Rdtase_Fe-S"/>
</dbReference>
<dbReference type="GO" id="GO:0051538">
    <property type="term" value="F:3 iron, 4 sulfur cluster binding"/>
    <property type="evidence" value="ECO:0007669"/>
    <property type="project" value="UniProtKB-KW"/>
</dbReference>
<evidence type="ECO:0000256" key="6">
    <source>
        <dbReference type="ARBA" id="ARBA00022485"/>
    </source>
</evidence>
<evidence type="ECO:0000256" key="3">
    <source>
        <dbReference type="ARBA" id="ARBA00005163"/>
    </source>
</evidence>
<keyword evidence="9" id="KW-0479">Metal-binding</keyword>
<dbReference type="Pfam" id="PF13085">
    <property type="entry name" value="Fer2_3"/>
    <property type="match status" value="1"/>
</dbReference>
<dbReference type="SUPFAM" id="SSF54292">
    <property type="entry name" value="2Fe-2S ferredoxin-like"/>
    <property type="match status" value="1"/>
</dbReference>
<dbReference type="Gene3D" id="3.10.20.30">
    <property type="match status" value="1"/>
</dbReference>
<evidence type="ECO:0000256" key="7">
    <source>
        <dbReference type="ARBA" id="ARBA00022532"/>
    </source>
</evidence>
<proteinExistence type="inferred from homology"/>
<evidence type="ECO:0000256" key="14">
    <source>
        <dbReference type="ARBA" id="ARBA00034078"/>
    </source>
</evidence>
<dbReference type="GO" id="GO:0051537">
    <property type="term" value="F:2 iron, 2 sulfur cluster binding"/>
    <property type="evidence" value="ECO:0007669"/>
    <property type="project" value="UniProtKB-KW"/>
</dbReference>
<dbReference type="InterPro" id="IPR012675">
    <property type="entry name" value="Beta-grasp_dom_sf"/>
</dbReference>
<dbReference type="InterPro" id="IPR001041">
    <property type="entry name" value="2Fe-2S_ferredoxin-type"/>
</dbReference>
<evidence type="ECO:0000256" key="1">
    <source>
        <dbReference type="ARBA" id="ARBA00001927"/>
    </source>
</evidence>
<reference evidence="16" key="1">
    <citation type="journal article" date="2015" name="Proc. Natl. Acad. Sci. U.S.A.">
        <title>Networks of energetic and metabolic interactions define dynamics in microbial communities.</title>
        <authorList>
            <person name="Embree M."/>
            <person name="Liu J.K."/>
            <person name="Al-Bassam M.M."/>
            <person name="Zengler K."/>
        </authorList>
    </citation>
    <scope>NUCLEOTIDE SEQUENCE</scope>
</reference>
<keyword evidence="12" id="KW-0411">Iron-sulfur</keyword>